<keyword evidence="6" id="KW-1185">Reference proteome</keyword>
<dbReference type="InterPro" id="IPR006311">
    <property type="entry name" value="TAT_signal"/>
</dbReference>
<dbReference type="EMBL" id="QNRK01000020">
    <property type="protein sequence ID" value="RBP09889.1"/>
    <property type="molecule type" value="Genomic_DNA"/>
</dbReference>
<dbReference type="RefSeq" id="WP_113890632.1">
    <property type="nucleotide sequence ID" value="NZ_QNRK01000020.1"/>
</dbReference>
<protein>
    <submittedName>
        <fullName evidence="5">Amino acid/amide ABC transporter substrate-binding protein (HAAT family)</fullName>
    </submittedName>
</protein>
<sequence length="395" mass="43013">MFTRRSVLANAAALTAAATVPAFGAEVIKIGNTFAYSGPASSYGTGGKTLAAYFKKVNAEGGIHGRQIDFISYDDAYSPPKTVEQIRRLVEQDEVDILFQTFGTANNLAIRKYCNTNKIPQLFVLSASSKFNDPHNFPWTTAWQPSYFAEGKVYGKYIRDNIDHAKIAVLYQNDDFGKDYLNGLKQGLGDKSDQVAATALYEIADPTVDSQVINLQASGANVFLIVATSKFAAQAIKKSHEIGWDAQRFLSIVAVSVGGVLTPAGLDASKGIISATYLMDPSDPQWATNPDMLAWRSFMSKWYPDGDQNDSMTSYAWAVAQTMAHVLEAAGPNAGREAIMHAATHMDHVRIPMLLPGITLSTSDTNFGPIESMRLMRFNGQSWTMFGDIINVGST</sequence>
<keyword evidence="2 3" id="KW-0732">Signal</keyword>
<dbReference type="InterPro" id="IPR028082">
    <property type="entry name" value="Peripla_BP_I"/>
</dbReference>
<dbReference type="PANTHER" id="PTHR47235">
    <property type="entry name" value="BLR6548 PROTEIN"/>
    <property type="match status" value="1"/>
</dbReference>
<dbReference type="Gene3D" id="3.40.50.2300">
    <property type="match status" value="2"/>
</dbReference>
<accession>A0A366F7Z7</accession>
<feature type="domain" description="Leucine-binding protein" evidence="4">
    <location>
        <begin position="28"/>
        <end position="379"/>
    </location>
</feature>
<dbReference type="PANTHER" id="PTHR47235:SF1">
    <property type="entry name" value="BLR6548 PROTEIN"/>
    <property type="match status" value="1"/>
</dbReference>
<dbReference type="InterPro" id="IPR028081">
    <property type="entry name" value="Leu-bd"/>
</dbReference>
<name>A0A366F7Z7_9HYPH</name>
<organism evidence="5 6">
    <name type="scientific">Roseiarcus fermentans</name>
    <dbReference type="NCBI Taxonomy" id="1473586"/>
    <lineage>
        <taxon>Bacteria</taxon>
        <taxon>Pseudomonadati</taxon>
        <taxon>Pseudomonadota</taxon>
        <taxon>Alphaproteobacteria</taxon>
        <taxon>Hyphomicrobiales</taxon>
        <taxon>Roseiarcaceae</taxon>
        <taxon>Roseiarcus</taxon>
    </lineage>
</organism>
<comment type="caution">
    <text evidence="5">The sequence shown here is derived from an EMBL/GenBank/DDBJ whole genome shotgun (WGS) entry which is preliminary data.</text>
</comment>
<evidence type="ECO:0000313" key="5">
    <source>
        <dbReference type="EMBL" id="RBP09889.1"/>
    </source>
</evidence>
<evidence type="ECO:0000256" key="3">
    <source>
        <dbReference type="SAM" id="SignalP"/>
    </source>
</evidence>
<dbReference type="AlphaFoldDB" id="A0A366F7Z7"/>
<reference evidence="5 6" key="1">
    <citation type="submission" date="2018-06" db="EMBL/GenBank/DDBJ databases">
        <title>Genomic Encyclopedia of Type Strains, Phase IV (KMG-IV): sequencing the most valuable type-strain genomes for metagenomic binning, comparative biology and taxonomic classification.</title>
        <authorList>
            <person name="Goeker M."/>
        </authorList>
    </citation>
    <scope>NUCLEOTIDE SEQUENCE [LARGE SCALE GENOMIC DNA]</scope>
    <source>
        <strain evidence="5 6">DSM 24875</strain>
    </source>
</reference>
<dbReference type="SUPFAM" id="SSF53822">
    <property type="entry name" value="Periplasmic binding protein-like I"/>
    <property type="match status" value="1"/>
</dbReference>
<evidence type="ECO:0000256" key="1">
    <source>
        <dbReference type="ARBA" id="ARBA00010062"/>
    </source>
</evidence>
<dbReference type="PROSITE" id="PS51318">
    <property type="entry name" value="TAT"/>
    <property type="match status" value="1"/>
</dbReference>
<feature type="signal peptide" evidence="3">
    <location>
        <begin position="1"/>
        <end position="24"/>
    </location>
</feature>
<comment type="similarity">
    <text evidence="1">Belongs to the leucine-binding protein family.</text>
</comment>
<dbReference type="CDD" id="cd06343">
    <property type="entry name" value="PBP1_ABC_ligand_binding-like"/>
    <property type="match status" value="1"/>
</dbReference>
<gene>
    <name evidence="5" type="ORF">DFR50_12089</name>
</gene>
<dbReference type="Pfam" id="PF13458">
    <property type="entry name" value="Peripla_BP_6"/>
    <property type="match status" value="1"/>
</dbReference>
<evidence type="ECO:0000256" key="2">
    <source>
        <dbReference type="ARBA" id="ARBA00022729"/>
    </source>
</evidence>
<feature type="chain" id="PRO_5016810060" evidence="3">
    <location>
        <begin position="25"/>
        <end position="395"/>
    </location>
</feature>
<proteinExistence type="inferred from homology"/>
<evidence type="ECO:0000313" key="6">
    <source>
        <dbReference type="Proteomes" id="UP000253529"/>
    </source>
</evidence>
<dbReference type="OrthoDB" id="9791590at2"/>
<dbReference type="Proteomes" id="UP000253529">
    <property type="component" value="Unassembled WGS sequence"/>
</dbReference>
<evidence type="ECO:0000259" key="4">
    <source>
        <dbReference type="Pfam" id="PF13458"/>
    </source>
</evidence>